<proteinExistence type="predicted"/>
<keyword evidence="3" id="KW-1185">Reference proteome</keyword>
<accession>G8JVX4</accession>
<dbReference type="eggNOG" id="ENOG502S9RK">
    <property type="taxonomic scope" value="Eukaryota"/>
</dbReference>
<dbReference type="HOGENOM" id="CLU_758574_0_0_1"/>
<evidence type="ECO:0000313" key="3">
    <source>
        <dbReference type="Proteomes" id="UP000006790"/>
    </source>
</evidence>
<organism evidence="2 3">
    <name type="scientific">Eremothecium cymbalariae (strain CBS 270.75 / DBVPG 7215 / KCTC 17166 / NRRL Y-17582)</name>
    <name type="common">Yeast</name>
    <dbReference type="NCBI Taxonomy" id="931890"/>
    <lineage>
        <taxon>Eukaryota</taxon>
        <taxon>Fungi</taxon>
        <taxon>Dikarya</taxon>
        <taxon>Ascomycota</taxon>
        <taxon>Saccharomycotina</taxon>
        <taxon>Saccharomycetes</taxon>
        <taxon>Saccharomycetales</taxon>
        <taxon>Saccharomycetaceae</taxon>
        <taxon>Eremothecium</taxon>
    </lineage>
</organism>
<dbReference type="InParanoid" id="G8JVX4"/>
<dbReference type="RefSeq" id="XP_003647806.1">
    <property type="nucleotide sequence ID" value="XM_003647758.1"/>
</dbReference>
<dbReference type="EMBL" id="CP002503">
    <property type="protein sequence ID" value="AET40989.1"/>
    <property type="molecule type" value="Genomic_DNA"/>
</dbReference>
<feature type="compositionally biased region" description="Polar residues" evidence="1">
    <location>
        <begin position="200"/>
        <end position="227"/>
    </location>
</feature>
<evidence type="ECO:0000256" key="1">
    <source>
        <dbReference type="SAM" id="MobiDB-lite"/>
    </source>
</evidence>
<reference evidence="3" key="1">
    <citation type="journal article" date="2012" name="G3 (Bethesda)">
        <title>Pichia sorbitophila, an interspecies yeast hybrid reveals early steps of genome resolution following polyploidization.</title>
        <authorList>
            <person name="Leh Louis V."/>
            <person name="Despons L."/>
            <person name="Friedrich A."/>
            <person name="Martin T."/>
            <person name="Durrens P."/>
            <person name="Casaregola S."/>
            <person name="Neuveglise C."/>
            <person name="Fairhead C."/>
            <person name="Marck C."/>
            <person name="Cruz J.A."/>
            <person name="Straub M.L."/>
            <person name="Kugler V."/>
            <person name="Sacerdot C."/>
            <person name="Uzunov Z."/>
            <person name="Thierry A."/>
            <person name="Weiss S."/>
            <person name="Bleykasten C."/>
            <person name="De Montigny J."/>
            <person name="Jacques N."/>
            <person name="Jung P."/>
            <person name="Lemaire M."/>
            <person name="Mallet S."/>
            <person name="Morel G."/>
            <person name="Richard G.F."/>
            <person name="Sarkar A."/>
            <person name="Savel G."/>
            <person name="Schacherer J."/>
            <person name="Seret M.L."/>
            <person name="Talla E."/>
            <person name="Samson G."/>
            <person name="Jubin C."/>
            <person name="Poulain J."/>
            <person name="Vacherie B."/>
            <person name="Barbe V."/>
            <person name="Pelletier E."/>
            <person name="Sherman D.J."/>
            <person name="Westhof E."/>
            <person name="Weissenbach J."/>
            <person name="Baret P.V."/>
            <person name="Wincker P."/>
            <person name="Gaillardin C."/>
            <person name="Dujon B."/>
            <person name="Souciet J.L."/>
        </authorList>
    </citation>
    <scope>NUCLEOTIDE SEQUENCE [LARGE SCALE GENOMIC DNA]</scope>
    <source>
        <strain evidence="3">CBS 270.75 / DBVPG 7215 / KCTC 17166 / NRRL Y-17582</strain>
    </source>
</reference>
<sequence>MYSGDEHSVLYDGSNYSVDSGDTLVSPYTYTYVGRSKTPVMMNKTQKRAEVSEKWMKLLVSDVDASELDDIIYNSAVSHRCIDTLGRVLRSMTGRSQITGELAMFQEAWDLKCYEGHELDFPLLNIPIKVNILSTLVSILADYRNSQYKMSLEQLTTVLQYLNKLIQASNLDGGLSQQRSLPDLDYFDVQSRPSREYAPSKTSVDNSQITSLPRSRTLSSDNQSTKAPPTDSLDGASVYSDHSIAVSVQKVKRGLFNKLMPRRKASNIKQPPNSNSPAPSSATPRFRHLSSSIRSHNRHSSYTPSFHRNSIDRYQLHTVQNDASFKKQNLESMAKYRHLIHALHTELSKFDQTQKNDILFSFVNKSINTFIVYDCRALVYASVNSRLMAKIT</sequence>
<name>G8JVX4_ERECY</name>
<feature type="region of interest" description="Disordered" evidence="1">
    <location>
        <begin position="192"/>
        <end position="236"/>
    </location>
</feature>
<dbReference type="AlphaFoldDB" id="G8JVX4"/>
<dbReference type="KEGG" id="erc:Ecym_7140"/>
<dbReference type="GeneID" id="11469378"/>
<feature type="region of interest" description="Disordered" evidence="1">
    <location>
        <begin position="263"/>
        <end position="306"/>
    </location>
</feature>
<evidence type="ECO:0000313" key="2">
    <source>
        <dbReference type="EMBL" id="AET40989.1"/>
    </source>
</evidence>
<dbReference type="OMA" id="PCKINEA"/>
<gene>
    <name evidence="2" type="ordered locus">Ecym_7140</name>
</gene>
<protein>
    <submittedName>
        <fullName evidence="2">Uncharacterized protein</fullName>
    </submittedName>
</protein>
<feature type="compositionally biased region" description="Low complexity" evidence="1">
    <location>
        <begin position="271"/>
        <end position="282"/>
    </location>
</feature>
<dbReference type="Proteomes" id="UP000006790">
    <property type="component" value="Chromosome 7"/>
</dbReference>
<dbReference type="OrthoDB" id="4068074at2759"/>